<protein>
    <submittedName>
        <fullName evidence="1">Uncharacterized protein</fullName>
    </submittedName>
</protein>
<keyword evidence="2" id="KW-1185">Reference proteome</keyword>
<evidence type="ECO:0000313" key="2">
    <source>
        <dbReference type="Proteomes" id="UP001060085"/>
    </source>
</evidence>
<comment type="caution">
    <text evidence="1">The sequence shown here is derived from an EMBL/GenBank/DDBJ whole genome shotgun (WGS) entry which is preliminary data.</text>
</comment>
<organism evidence="1 2">
    <name type="scientific">Catharanthus roseus</name>
    <name type="common">Madagascar periwinkle</name>
    <name type="synonym">Vinca rosea</name>
    <dbReference type="NCBI Taxonomy" id="4058"/>
    <lineage>
        <taxon>Eukaryota</taxon>
        <taxon>Viridiplantae</taxon>
        <taxon>Streptophyta</taxon>
        <taxon>Embryophyta</taxon>
        <taxon>Tracheophyta</taxon>
        <taxon>Spermatophyta</taxon>
        <taxon>Magnoliopsida</taxon>
        <taxon>eudicotyledons</taxon>
        <taxon>Gunneridae</taxon>
        <taxon>Pentapetalae</taxon>
        <taxon>asterids</taxon>
        <taxon>lamiids</taxon>
        <taxon>Gentianales</taxon>
        <taxon>Apocynaceae</taxon>
        <taxon>Rauvolfioideae</taxon>
        <taxon>Vinceae</taxon>
        <taxon>Catharanthinae</taxon>
        <taxon>Catharanthus</taxon>
    </lineage>
</organism>
<proteinExistence type="predicted"/>
<accession>A0ACC0C5P7</accession>
<dbReference type="EMBL" id="CM044701">
    <property type="protein sequence ID" value="KAI5680144.1"/>
    <property type="molecule type" value="Genomic_DNA"/>
</dbReference>
<sequence>MAIATVKPRCIKQLWGDIIQLSYIFWKMMQMLQKVPVKDAAEKGATELLEVLLAKGANIHANSEAGTPLHCAAAHGEPEALKFLLGKNANVEKGEALVGSQHFCPDRENTSIRLAVESDPSDAGAIWRKVIVHYQMLYVV</sequence>
<gene>
    <name evidence="1" type="ORF">M9H77_01371</name>
</gene>
<evidence type="ECO:0000313" key="1">
    <source>
        <dbReference type="EMBL" id="KAI5680144.1"/>
    </source>
</evidence>
<dbReference type="Proteomes" id="UP001060085">
    <property type="component" value="Linkage Group LG01"/>
</dbReference>
<reference evidence="2" key="1">
    <citation type="journal article" date="2023" name="Nat. Plants">
        <title>Single-cell RNA sequencing provides a high-resolution roadmap for understanding the multicellular compartmentation of specialized metabolism.</title>
        <authorList>
            <person name="Sun S."/>
            <person name="Shen X."/>
            <person name="Li Y."/>
            <person name="Li Y."/>
            <person name="Wang S."/>
            <person name="Li R."/>
            <person name="Zhang H."/>
            <person name="Shen G."/>
            <person name="Guo B."/>
            <person name="Wei J."/>
            <person name="Xu J."/>
            <person name="St-Pierre B."/>
            <person name="Chen S."/>
            <person name="Sun C."/>
        </authorList>
    </citation>
    <scope>NUCLEOTIDE SEQUENCE [LARGE SCALE GENOMIC DNA]</scope>
</reference>
<name>A0ACC0C5P7_CATRO</name>